<dbReference type="NCBIfam" id="TIGR01080">
    <property type="entry name" value="rplX_A_E"/>
    <property type="match status" value="1"/>
</dbReference>
<keyword evidence="7" id="KW-1185">Reference proteome</keyword>
<evidence type="ECO:0000256" key="1">
    <source>
        <dbReference type="ARBA" id="ARBA00010618"/>
    </source>
</evidence>
<keyword evidence="3" id="KW-0687">Ribonucleoprotein</keyword>
<comment type="similarity">
    <text evidence="1">Belongs to the universal ribosomal protein uL24 family.</text>
</comment>
<dbReference type="Pfam" id="PF00467">
    <property type="entry name" value="KOW"/>
    <property type="match status" value="1"/>
</dbReference>
<keyword evidence="2" id="KW-0689">Ribosomal protein</keyword>
<evidence type="ECO:0000313" key="6">
    <source>
        <dbReference type="EMBL" id="OMJ66333.1"/>
    </source>
</evidence>
<dbReference type="SMART" id="SM00739">
    <property type="entry name" value="KOW"/>
    <property type="match status" value="1"/>
</dbReference>
<dbReference type="InterPro" id="IPR008991">
    <property type="entry name" value="Translation_prot_SH3-like_sf"/>
</dbReference>
<evidence type="ECO:0000259" key="5">
    <source>
        <dbReference type="SMART" id="SM00739"/>
    </source>
</evidence>
<dbReference type="Proteomes" id="UP000187209">
    <property type="component" value="Unassembled WGS sequence"/>
</dbReference>
<dbReference type="PANTHER" id="PTHR11143">
    <property type="entry name" value="60S RIBOSOMAL PROTEIN L26 FAMILY MEMBER"/>
    <property type="match status" value="1"/>
</dbReference>
<feature type="region of interest" description="Disordered" evidence="4">
    <location>
        <begin position="118"/>
        <end position="140"/>
    </location>
</feature>
<dbReference type="GO" id="GO:0003723">
    <property type="term" value="F:RNA binding"/>
    <property type="evidence" value="ECO:0007669"/>
    <property type="project" value="InterPro"/>
</dbReference>
<dbReference type="Gene3D" id="2.30.30.30">
    <property type="match status" value="1"/>
</dbReference>
<feature type="domain" description="KOW" evidence="5">
    <location>
        <begin position="48"/>
        <end position="75"/>
    </location>
</feature>
<dbReference type="InterPro" id="IPR005824">
    <property type="entry name" value="KOW"/>
</dbReference>
<reference evidence="6 7" key="1">
    <citation type="submission" date="2016-11" db="EMBL/GenBank/DDBJ databases">
        <title>The macronuclear genome of Stentor coeruleus: a giant cell with tiny introns.</title>
        <authorList>
            <person name="Slabodnick M."/>
            <person name="Ruby J.G."/>
            <person name="Reiff S.B."/>
            <person name="Swart E.C."/>
            <person name="Gosai S."/>
            <person name="Prabakaran S."/>
            <person name="Witkowska E."/>
            <person name="Larue G.E."/>
            <person name="Fisher S."/>
            <person name="Freeman R.M."/>
            <person name="Gunawardena J."/>
            <person name="Chu W."/>
            <person name="Stover N.A."/>
            <person name="Gregory B.D."/>
            <person name="Nowacki M."/>
            <person name="Derisi J."/>
            <person name="Roy S.W."/>
            <person name="Marshall W.F."/>
            <person name="Sood P."/>
        </authorList>
    </citation>
    <scope>NUCLEOTIDE SEQUENCE [LARGE SCALE GENOMIC DNA]</scope>
    <source>
        <strain evidence="6">WM001</strain>
    </source>
</reference>
<dbReference type="GO" id="GO:0006412">
    <property type="term" value="P:translation"/>
    <property type="evidence" value="ECO:0007669"/>
    <property type="project" value="InterPro"/>
</dbReference>
<name>A0A1R2AP71_9CILI</name>
<dbReference type="GO" id="GO:0015934">
    <property type="term" value="C:large ribosomal subunit"/>
    <property type="evidence" value="ECO:0007669"/>
    <property type="project" value="InterPro"/>
</dbReference>
<dbReference type="GO" id="GO:0003735">
    <property type="term" value="F:structural constituent of ribosome"/>
    <property type="evidence" value="ECO:0007669"/>
    <property type="project" value="InterPro"/>
</dbReference>
<protein>
    <recommendedName>
        <fullName evidence="5">KOW domain-containing protein</fullName>
    </recommendedName>
</protein>
<gene>
    <name evidence="6" type="ORF">SteCoe_36850</name>
</gene>
<evidence type="ECO:0000256" key="3">
    <source>
        <dbReference type="ARBA" id="ARBA00023274"/>
    </source>
</evidence>
<dbReference type="Pfam" id="PF16906">
    <property type="entry name" value="Ribosomal_L26"/>
    <property type="match status" value="1"/>
</dbReference>
<dbReference type="InterPro" id="IPR041988">
    <property type="entry name" value="Ribosomal_uL24_KOW"/>
</dbReference>
<sequence length="140" mass="16318">MKQNKSVSSSRRKARKAYFTAPSSVRRKLMSAHLAKDLKEKHQVRSMPIRRGDEVIVVRGQNKSHTGKVISVYRRRFCIHIERYTKEKSNGQTVPVPVHPSNVFITKLKMTEDRKNLIERKAQNRKDKGKYSKKDIQSVD</sequence>
<dbReference type="FunFam" id="2.30.30.30:FF:000009">
    <property type="entry name" value="60S ribosomal protein L26"/>
    <property type="match status" value="1"/>
</dbReference>
<organism evidence="6 7">
    <name type="scientific">Stentor coeruleus</name>
    <dbReference type="NCBI Taxonomy" id="5963"/>
    <lineage>
        <taxon>Eukaryota</taxon>
        <taxon>Sar</taxon>
        <taxon>Alveolata</taxon>
        <taxon>Ciliophora</taxon>
        <taxon>Postciliodesmatophora</taxon>
        <taxon>Heterotrichea</taxon>
        <taxon>Heterotrichida</taxon>
        <taxon>Stentoridae</taxon>
        <taxon>Stentor</taxon>
    </lineage>
</organism>
<comment type="caution">
    <text evidence="6">The sequence shown here is derived from an EMBL/GenBank/DDBJ whole genome shotgun (WGS) entry which is preliminary data.</text>
</comment>
<dbReference type="SUPFAM" id="SSF50104">
    <property type="entry name" value="Translation proteins SH3-like domain"/>
    <property type="match status" value="1"/>
</dbReference>
<dbReference type="InterPro" id="IPR005756">
    <property type="entry name" value="Ribosomal_uL24_euk/arc"/>
</dbReference>
<dbReference type="EMBL" id="MPUH01001747">
    <property type="protein sequence ID" value="OMJ66333.1"/>
    <property type="molecule type" value="Genomic_DNA"/>
</dbReference>
<proteinExistence type="inferred from homology"/>
<dbReference type="CDD" id="cd06089">
    <property type="entry name" value="KOW_RPL26"/>
    <property type="match status" value="1"/>
</dbReference>
<dbReference type="AlphaFoldDB" id="A0A1R2AP71"/>
<dbReference type="OrthoDB" id="307061at2759"/>
<evidence type="ECO:0000313" key="7">
    <source>
        <dbReference type="Proteomes" id="UP000187209"/>
    </source>
</evidence>
<evidence type="ECO:0000256" key="4">
    <source>
        <dbReference type="SAM" id="MobiDB-lite"/>
    </source>
</evidence>
<evidence type="ECO:0000256" key="2">
    <source>
        <dbReference type="ARBA" id="ARBA00022980"/>
    </source>
</evidence>
<accession>A0A1R2AP71</accession>
<dbReference type="InterPro" id="IPR014722">
    <property type="entry name" value="Rib_uL2_dom2"/>
</dbReference>